<evidence type="ECO:0000256" key="1">
    <source>
        <dbReference type="PROSITE-ProRule" id="PRU00023"/>
    </source>
</evidence>
<sequence length="140" mass="16433">MKRLYGLSDSENLESLYDRCKFLVDLFLNTPDKSLNETPLHFASKFGAVDVVEVLLSYPQCKRKQINKFHQTPLDIACSRVCVEAINCKRKIVMLLEDCYYVPVLRSNDVSIQAFVGEPFTLELNPVRFVFCFWFFFFFY</sequence>
<evidence type="ECO:0000313" key="2">
    <source>
        <dbReference type="EMBL" id="KAL1129947.1"/>
    </source>
</evidence>
<dbReference type="PROSITE" id="PS50297">
    <property type="entry name" value="ANK_REP_REGION"/>
    <property type="match status" value="1"/>
</dbReference>
<evidence type="ECO:0000313" key="3">
    <source>
        <dbReference type="Proteomes" id="UP001558652"/>
    </source>
</evidence>
<dbReference type="InterPro" id="IPR036770">
    <property type="entry name" value="Ankyrin_rpt-contain_sf"/>
</dbReference>
<dbReference type="AlphaFoldDB" id="A0ABD0YFA6"/>
<dbReference type="Proteomes" id="UP001558652">
    <property type="component" value="Unassembled WGS sequence"/>
</dbReference>
<dbReference type="SUPFAM" id="SSF48403">
    <property type="entry name" value="Ankyrin repeat"/>
    <property type="match status" value="1"/>
</dbReference>
<proteinExistence type="predicted"/>
<dbReference type="PROSITE" id="PS50088">
    <property type="entry name" value="ANK_REPEAT"/>
    <property type="match status" value="1"/>
</dbReference>
<evidence type="ECO:0008006" key="4">
    <source>
        <dbReference type="Google" id="ProtNLM"/>
    </source>
</evidence>
<accession>A0ABD0YFA6</accession>
<feature type="repeat" description="ANK" evidence="1">
    <location>
        <begin position="35"/>
        <end position="57"/>
    </location>
</feature>
<dbReference type="InterPro" id="IPR002110">
    <property type="entry name" value="Ankyrin_rpt"/>
</dbReference>
<keyword evidence="3" id="KW-1185">Reference proteome</keyword>
<dbReference type="Pfam" id="PF12796">
    <property type="entry name" value="Ank_2"/>
    <property type="match status" value="1"/>
</dbReference>
<name>A0ABD0YFA6_9HEMI</name>
<protein>
    <recommendedName>
        <fullName evidence="4">ANK_REP_REGION domain-containing protein</fullName>
    </recommendedName>
</protein>
<gene>
    <name evidence="2" type="ORF">AAG570_012891</name>
</gene>
<dbReference type="PANTHER" id="PTHR12349:SF4">
    <property type="entry name" value="ANKYRIN REPEAT AND LEM DOMAIN-CONTAINING PROTEIN 2"/>
    <property type="match status" value="1"/>
</dbReference>
<comment type="caution">
    <text evidence="2">The sequence shown here is derived from an EMBL/GenBank/DDBJ whole genome shotgun (WGS) entry which is preliminary data.</text>
</comment>
<organism evidence="2 3">
    <name type="scientific">Ranatra chinensis</name>
    <dbReference type="NCBI Taxonomy" id="642074"/>
    <lineage>
        <taxon>Eukaryota</taxon>
        <taxon>Metazoa</taxon>
        <taxon>Ecdysozoa</taxon>
        <taxon>Arthropoda</taxon>
        <taxon>Hexapoda</taxon>
        <taxon>Insecta</taxon>
        <taxon>Pterygota</taxon>
        <taxon>Neoptera</taxon>
        <taxon>Paraneoptera</taxon>
        <taxon>Hemiptera</taxon>
        <taxon>Heteroptera</taxon>
        <taxon>Panheteroptera</taxon>
        <taxon>Nepomorpha</taxon>
        <taxon>Nepidae</taxon>
        <taxon>Ranatrinae</taxon>
        <taxon>Ranatra</taxon>
    </lineage>
</organism>
<dbReference type="Gene3D" id="1.25.40.20">
    <property type="entry name" value="Ankyrin repeat-containing domain"/>
    <property type="match status" value="1"/>
</dbReference>
<keyword evidence="1" id="KW-0040">ANK repeat</keyword>
<dbReference type="EMBL" id="JBFDAA010000008">
    <property type="protein sequence ID" value="KAL1129947.1"/>
    <property type="molecule type" value="Genomic_DNA"/>
</dbReference>
<reference evidence="2 3" key="1">
    <citation type="submission" date="2024-07" db="EMBL/GenBank/DDBJ databases">
        <title>Chromosome-level genome assembly of the water stick insect Ranatra chinensis (Heteroptera: Nepidae).</title>
        <authorList>
            <person name="Liu X."/>
        </authorList>
    </citation>
    <scope>NUCLEOTIDE SEQUENCE [LARGE SCALE GENOMIC DNA]</scope>
    <source>
        <strain evidence="2">Cailab_2021Rc</strain>
        <tissue evidence="2">Muscle</tissue>
    </source>
</reference>
<dbReference type="PANTHER" id="PTHR12349">
    <property type="entry name" value="ANKYRIN REPEAT AND LEM DOMAIN-CONTAINING PROTEIN 2"/>
    <property type="match status" value="1"/>
</dbReference>